<dbReference type="PANTHER" id="PTHR30629:SF2">
    <property type="entry name" value="PROPHAGE INTEGRASE INTS-RELATED"/>
    <property type="match status" value="1"/>
</dbReference>
<dbReference type="RefSeq" id="WP_148814055.1">
    <property type="nucleotide sequence ID" value="NZ_CP043046.1"/>
</dbReference>
<organism evidence="8 9">
    <name type="scientific">Pigmentiphaga aceris</name>
    <dbReference type="NCBI Taxonomy" id="1940612"/>
    <lineage>
        <taxon>Bacteria</taxon>
        <taxon>Pseudomonadati</taxon>
        <taxon>Pseudomonadota</taxon>
        <taxon>Betaproteobacteria</taxon>
        <taxon>Burkholderiales</taxon>
        <taxon>Alcaligenaceae</taxon>
        <taxon>Pigmentiphaga</taxon>
    </lineage>
</organism>
<feature type="domain" description="Tyr recombinase" evidence="6">
    <location>
        <begin position="214"/>
        <end position="385"/>
    </location>
</feature>
<dbReference type="Pfam" id="PF22022">
    <property type="entry name" value="Phage_int_M"/>
    <property type="match status" value="1"/>
</dbReference>
<dbReference type="InterPro" id="IPR050808">
    <property type="entry name" value="Phage_Integrase"/>
</dbReference>
<dbReference type="InterPro" id="IPR002104">
    <property type="entry name" value="Integrase_catalytic"/>
</dbReference>
<dbReference type="Gene3D" id="1.10.443.10">
    <property type="entry name" value="Intergrase catalytic core"/>
    <property type="match status" value="1"/>
</dbReference>
<dbReference type="InterPro" id="IPR053876">
    <property type="entry name" value="Phage_int_M"/>
</dbReference>
<gene>
    <name evidence="8" type="ORF">FXN63_07325</name>
</gene>
<feature type="domain" description="Core-binding (CB)" evidence="7">
    <location>
        <begin position="102"/>
        <end position="183"/>
    </location>
</feature>
<accession>A0A5C0ATM4</accession>
<dbReference type="OrthoDB" id="9775880at2"/>
<keyword evidence="3 5" id="KW-0238">DNA-binding</keyword>
<dbReference type="Proteomes" id="UP000325161">
    <property type="component" value="Chromosome"/>
</dbReference>
<dbReference type="GO" id="GO:0003677">
    <property type="term" value="F:DNA binding"/>
    <property type="evidence" value="ECO:0007669"/>
    <property type="project" value="UniProtKB-UniRule"/>
</dbReference>
<proteinExistence type="inferred from homology"/>
<sequence>MKKVKELSALEVSRLVEPGAYAVGGVPGLQLQIVGTAKSWVLRAWVGSKRRRMGLGGYPSVTLAQAREKARIGRSKIEEGIDPILDRQQAKSALRAAQAKAVTFAEACQMLIDAKSDEWKNAKHRQQWANTLETYAYPVIGKLLVADVTQTHILTVLTPIWRTKTETATRLRGRIEQVLDWATVRGYRSGENPARWRGRLDKLMPKPEKISKVVHHPAVSLTDMSTFMPALRERAGLAARALEFQILTAARSGEVRAATWAEIDFREAVWTVPAEHMKAGKEHRVPLSEQALTILHSLPRIEGSELIFTAPRGGKLSDMSLTAVMRRMNRKEVPHGFRSTFRDWASERTNHPREVVEMALAHAIENKVEAAYRRGDLFTKRIKLMQSWAAFCDAALGGASVLQLEKVAA</sequence>
<dbReference type="GO" id="GO:0006310">
    <property type="term" value="P:DNA recombination"/>
    <property type="evidence" value="ECO:0007669"/>
    <property type="project" value="UniProtKB-KW"/>
</dbReference>
<dbReference type="InterPro" id="IPR025166">
    <property type="entry name" value="Integrase_DNA_bind_dom"/>
</dbReference>
<dbReference type="Pfam" id="PF13356">
    <property type="entry name" value="Arm-DNA-bind_3"/>
    <property type="match status" value="1"/>
</dbReference>
<dbReference type="Gene3D" id="3.30.160.390">
    <property type="entry name" value="Integrase, DNA-binding domain"/>
    <property type="match status" value="1"/>
</dbReference>
<keyword evidence="9" id="KW-1185">Reference proteome</keyword>
<dbReference type="PROSITE" id="PS51898">
    <property type="entry name" value="TYR_RECOMBINASE"/>
    <property type="match status" value="1"/>
</dbReference>
<dbReference type="InterPro" id="IPR010998">
    <property type="entry name" value="Integrase_recombinase_N"/>
</dbReference>
<evidence type="ECO:0000256" key="4">
    <source>
        <dbReference type="ARBA" id="ARBA00023172"/>
    </source>
</evidence>
<evidence type="ECO:0000259" key="6">
    <source>
        <dbReference type="PROSITE" id="PS51898"/>
    </source>
</evidence>
<dbReference type="CDD" id="cd00801">
    <property type="entry name" value="INT_P4_C"/>
    <property type="match status" value="1"/>
</dbReference>
<reference evidence="8 9" key="1">
    <citation type="submission" date="2019-08" db="EMBL/GenBank/DDBJ databases">
        <title>Amphibian skin-associated Pigmentiphaga: genome sequence and occurrence across geography and hosts.</title>
        <authorList>
            <person name="Bletz M.C."/>
            <person name="Bunk B."/>
            <person name="Sproeer C."/>
            <person name="Biwer P."/>
            <person name="Reiter S."/>
            <person name="Rabemananjara F.C.E."/>
            <person name="Schulz S."/>
            <person name="Overmann J."/>
            <person name="Vences M."/>
        </authorList>
    </citation>
    <scope>NUCLEOTIDE SEQUENCE [LARGE SCALE GENOMIC DNA]</scope>
    <source>
        <strain evidence="8 9">Mada1488</strain>
    </source>
</reference>
<dbReference type="KEGG" id="pacr:FXN63_07325"/>
<dbReference type="SUPFAM" id="SSF56349">
    <property type="entry name" value="DNA breaking-rejoining enzymes"/>
    <property type="match status" value="1"/>
</dbReference>
<dbReference type="InterPro" id="IPR038488">
    <property type="entry name" value="Integrase_DNA-bd_sf"/>
</dbReference>
<comment type="similarity">
    <text evidence="1">Belongs to the 'phage' integrase family.</text>
</comment>
<evidence type="ECO:0000259" key="7">
    <source>
        <dbReference type="PROSITE" id="PS51900"/>
    </source>
</evidence>
<dbReference type="InterPro" id="IPR013762">
    <property type="entry name" value="Integrase-like_cat_sf"/>
</dbReference>
<evidence type="ECO:0000256" key="1">
    <source>
        <dbReference type="ARBA" id="ARBA00008857"/>
    </source>
</evidence>
<evidence type="ECO:0000256" key="5">
    <source>
        <dbReference type="PROSITE-ProRule" id="PRU01248"/>
    </source>
</evidence>
<evidence type="ECO:0000313" key="8">
    <source>
        <dbReference type="EMBL" id="QEI05672.1"/>
    </source>
</evidence>
<dbReference type="PROSITE" id="PS51900">
    <property type="entry name" value="CB"/>
    <property type="match status" value="1"/>
</dbReference>
<evidence type="ECO:0000256" key="2">
    <source>
        <dbReference type="ARBA" id="ARBA00022908"/>
    </source>
</evidence>
<keyword evidence="2" id="KW-0229">DNA integration</keyword>
<dbReference type="InterPro" id="IPR044068">
    <property type="entry name" value="CB"/>
</dbReference>
<dbReference type="AlphaFoldDB" id="A0A5C0ATM4"/>
<dbReference type="GO" id="GO:0015074">
    <property type="term" value="P:DNA integration"/>
    <property type="evidence" value="ECO:0007669"/>
    <property type="project" value="UniProtKB-KW"/>
</dbReference>
<name>A0A5C0ATM4_9BURK</name>
<evidence type="ECO:0000256" key="3">
    <source>
        <dbReference type="ARBA" id="ARBA00023125"/>
    </source>
</evidence>
<dbReference type="PANTHER" id="PTHR30629">
    <property type="entry name" value="PROPHAGE INTEGRASE"/>
    <property type="match status" value="1"/>
</dbReference>
<dbReference type="EMBL" id="CP043046">
    <property type="protein sequence ID" value="QEI05672.1"/>
    <property type="molecule type" value="Genomic_DNA"/>
</dbReference>
<keyword evidence="4" id="KW-0233">DNA recombination</keyword>
<protein>
    <submittedName>
        <fullName evidence="8">Tyrosine-type recombinase/integrase</fullName>
    </submittedName>
</protein>
<dbReference type="Gene3D" id="1.10.150.130">
    <property type="match status" value="1"/>
</dbReference>
<dbReference type="InterPro" id="IPR011010">
    <property type="entry name" value="DNA_brk_join_enz"/>
</dbReference>
<evidence type="ECO:0000313" key="9">
    <source>
        <dbReference type="Proteomes" id="UP000325161"/>
    </source>
</evidence>
<dbReference type="Pfam" id="PF00589">
    <property type="entry name" value="Phage_integrase"/>
    <property type="match status" value="1"/>
</dbReference>